<proteinExistence type="predicted"/>
<reference evidence="2" key="1">
    <citation type="journal article" date="2024" name="Proc. Natl. Acad. Sci. U.S.A.">
        <title>Extraordinary preservation of gene collinearity over three hundred million years revealed in homosporous lycophytes.</title>
        <authorList>
            <person name="Li C."/>
            <person name="Wickell D."/>
            <person name="Kuo L.Y."/>
            <person name="Chen X."/>
            <person name="Nie B."/>
            <person name="Liao X."/>
            <person name="Peng D."/>
            <person name="Ji J."/>
            <person name="Jenkins J."/>
            <person name="Williams M."/>
            <person name="Shu S."/>
            <person name="Plott C."/>
            <person name="Barry K."/>
            <person name="Rajasekar S."/>
            <person name="Grimwood J."/>
            <person name="Han X."/>
            <person name="Sun S."/>
            <person name="Hou Z."/>
            <person name="He W."/>
            <person name="Dai G."/>
            <person name="Sun C."/>
            <person name="Schmutz J."/>
            <person name="Leebens-Mack J.H."/>
            <person name="Li F.W."/>
            <person name="Wang L."/>
        </authorList>
    </citation>
    <scope>NUCLEOTIDE SEQUENCE [LARGE SCALE GENOMIC DNA]</scope>
    <source>
        <strain evidence="2">cv. PW_Plant_1</strain>
    </source>
</reference>
<dbReference type="Proteomes" id="UP001162992">
    <property type="component" value="Chromosome 20"/>
</dbReference>
<keyword evidence="2" id="KW-1185">Reference proteome</keyword>
<name>A0ACC2AQH2_DIPCM</name>
<sequence length="411" mass="46945">MAACFGPLTESVIMRIPRLLLICVVLLLSAILFSWQFISPTNWTFASGFHPNHLPCLINKVLSKRGANLLHGWTDDELFERSIVVSTFFSRNLSAGEINGSSFDEILALDNVSGANSRDSALVQNVQGYIDCLERTVSGEGKPKIAFLFLTRDSKLPFAPLWNLFFKGKENLYSIYVHSDPSLFNLQNRNIGIFWGRFISSGQTQHGTASLIQAARRLLANALLDDPLNEYFALLSEHCIPLHSFKYIYDKITASSQSFQDIGDWPYLLGRYDARGKDVMLPEVPFSEFRMGSQFFVLIKKHALMFVEDQKYWNKFKLPCLPEGPCYPEEHYFPTLLHIEDPKGFTGYSLTYMNWDEAQGPHPKSYKKEEINQALIVYLRSKNNGRFVFARKFDDDCLPKLLNLTGIIFQE</sequence>
<accession>A0ACC2AQH2</accession>
<evidence type="ECO:0000313" key="2">
    <source>
        <dbReference type="Proteomes" id="UP001162992"/>
    </source>
</evidence>
<dbReference type="EMBL" id="CM055111">
    <property type="protein sequence ID" value="KAJ7519735.1"/>
    <property type="molecule type" value="Genomic_DNA"/>
</dbReference>
<gene>
    <name evidence="1" type="ORF">O6H91_20G054000</name>
</gene>
<evidence type="ECO:0000313" key="1">
    <source>
        <dbReference type="EMBL" id="KAJ7519735.1"/>
    </source>
</evidence>
<protein>
    <submittedName>
        <fullName evidence="1">Uncharacterized protein</fullName>
    </submittedName>
</protein>
<organism evidence="1 2">
    <name type="scientific">Diphasiastrum complanatum</name>
    <name type="common">Issler's clubmoss</name>
    <name type="synonym">Lycopodium complanatum</name>
    <dbReference type="NCBI Taxonomy" id="34168"/>
    <lineage>
        <taxon>Eukaryota</taxon>
        <taxon>Viridiplantae</taxon>
        <taxon>Streptophyta</taxon>
        <taxon>Embryophyta</taxon>
        <taxon>Tracheophyta</taxon>
        <taxon>Lycopodiopsida</taxon>
        <taxon>Lycopodiales</taxon>
        <taxon>Lycopodiaceae</taxon>
        <taxon>Lycopodioideae</taxon>
        <taxon>Diphasiastrum</taxon>
    </lineage>
</organism>
<comment type="caution">
    <text evidence="1">The sequence shown here is derived from an EMBL/GenBank/DDBJ whole genome shotgun (WGS) entry which is preliminary data.</text>
</comment>